<feature type="compositionally biased region" description="Low complexity" evidence="3">
    <location>
        <begin position="330"/>
        <end position="349"/>
    </location>
</feature>
<feature type="compositionally biased region" description="Acidic residues" evidence="3">
    <location>
        <begin position="311"/>
        <end position="329"/>
    </location>
</feature>
<dbReference type="Gene3D" id="2.60.120.260">
    <property type="entry name" value="Galactose-binding domain-like"/>
    <property type="match status" value="1"/>
</dbReference>
<dbReference type="SMART" id="SM00560">
    <property type="entry name" value="LamGL"/>
    <property type="match status" value="1"/>
</dbReference>
<dbReference type="EMBL" id="CAJNIZ010019791">
    <property type="protein sequence ID" value="CAE7431164.1"/>
    <property type="molecule type" value="Genomic_DNA"/>
</dbReference>
<dbReference type="SUPFAM" id="SSF49899">
    <property type="entry name" value="Concanavalin A-like lectins/glucanases"/>
    <property type="match status" value="1"/>
</dbReference>
<keyword evidence="7" id="KW-1185">Reference proteome</keyword>
<evidence type="ECO:0000256" key="4">
    <source>
        <dbReference type="SAM" id="SignalP"/>
    </source>
</evidence>
<feature type="compositionally biased region" description="Low complexity" evidence="3">
    <location>
        <begin position="298"/>
        <end position="310"/>
    </location>
</feature>
<dbReference type="Proteomes" id="UP000649617">
    <property type="component" value="Unassembled WGS sequence"/>
</dbReference>
<feature type="compositionally biased region" description="Acidic residues" evidence="3">
    <location>
        <begin position="286"/>
        <end position="297"/>
    </location>
</feature>
<proteinExistence type="predicted"/>
<keyword evidence="1 4" id="KW-0732">Signal</keyword>
<comment type="caution">
    <text evidence="6">The sequence shown here is derived from an EMBL/GenBank/DDBJ whole genome shotgun (WGS) entry which is preliminary data.</text>
</comment>
<organism evidence="6 7">
    <name type="scientific">Symbiodinium pilosum</name>
    <name type="common">Dinoflagellate</name>
    <dbReference type="NCBI Taxonomy" id="2952"/>
    <lineage>
        <taxon>Eukaryota</taxon>
        <taxon>Sar</taxon>
        <taxon>Alveolata</taxon>
        <taxon>Dinophyceae</taxon>
        <taxon>Suessiales</taxon>
        <taxon>Symbiodiniaceae</taxon>
        <taxon>Symbiodinium</taxon>
    </lineage>
</organism>
<name>A0A812RCF2_SYMPI</name>
<dbReference type="AlphaFoldDB" id="A0A812RCF2"/>
<feature type="region of interest" description="Disordered" evidence="3">
    <location>
        <begin position="238"/>
        <end position="448"/>
    </location>
</feature>
<dbReference type="Gene3D" id="2.60.120.200">
    <property type="match status" value="1"/>
</dbReference>
<dbReference type="InterPro" id="IPR008979">
    <property type="entry name" value="Galactose-bd-like_sf"/>
</dbReference>
<feature type="compositionally biased region" description="Low complexity" evidence="3">
    <location>
        <begin position="240"/>
        <end position="284"/>
    </location>
</feature>
<dbReference type="InterPro" id="IPR013320">
    <property type="entry name" value="ConA-like_dom_sf"/>
</dbReference>
<dbReference type="OrthoDB" id="1074at2759"/>
<evidence type="ECO:0000256" key="3">
    <source>
        <dbReference type="SAM" id="MobiDB-lite"/>
    </source>
</evidence>
<evidence type="ECO:0000256" key="2">
    <source>
        <dbReference type="ARBA" id="ARBA00023157"/>
    </source>
</evidence>
<accession>A0A812RCF2</accession>
<feature type="signal peptide" evidence="4">
    <location>
        <begin position="1"/>
        <end position="22"/>
    </location>
</feature>
<feature type="compositionally biased region" description="Acidic residues" evidence="3">
    <location>
        <begin position="381"/>
        <end position="410"/>
    </location>
</feature>
<feature type="chain" id="PRO_5032267612" evidence="4">
    <location>
        <begin position="23"/>
        <end position="1222"/>
    </location>
</feature>
<evidence type="ECO:0000313" key="7">
    <source>
        <dbReference type="Proteomes" id="UP000649617"/>
    </source>
</evidence>
<reference evidence="6" key="1">
    <citation type="submission" date="2021-02" db="EMBL/GenBank/DDBJ databases">
        <authorList>
            <person name="Dougan E. K."/>
            <person name="Rhodes N."/>
            <person name="Thang M."/>
            <person name="Chan C."/>
        </authorList>
    </citation>
    <scope>NUCLEOTIDE SEQUENCE</scope>
</reference>
<dbReference type="Pfam" id="PF13385">
    <property type="entry name" value="Laminin_G_3"/>
    <property type="match status" value="1"/>
</dbReference>
<evidence type="ECO:0000256" key="1">
    <source>
        <dbReference type="ARBA" id="ARBA00022729"/>
    </source>
</evidence>
<evidence type="ECO:0000259" key="5">
    <source>
        <dbReference type="SMART" id="SM00560"/>
    </source>
</evidence>
<evidence type="ECO:0000313" key="6">
    <source>
        <dbReference type="EMBL" id="CAE7431164.1"/>
    </source>
</evidence>
<feature type="compositionally biased region" description="Polar residues" evidence="3">
    <location>
        <begin position="350"/>
        <end position="369"/>
    </location>
</feature>
<dbReference type="SUPFAM" id="SSF49785">
    <property type="entry name" value="Galactose-binding domain-like"/>
    <property type="match status" value="1"/>
</dbReference>
<sequence length="1222" mass="133739">MRCQHRSLVHWFLCIAVLPLQAKHIMRRSKAIIASDGAFGLLDSAFVDADATMPVYKLYFNLVGKRMCWQRESEGCRSSAAECNLEYCNSEDPACSCLKVGFRNCSHGSRPAAPLQLYVEAMKQPDGDFPDHVYYWRQLRVKYYDNSDWDDQAQDFGKALESHLACTEEPCRCRTESIFGFAWDGSRLVNVDNDDTRRSIGPSPYAAKTGDATLTLRQYNMRLKASKMETETCLSYHDPTTTTYTTTTRTHSRATTVTTTKTTTKTTTTQTSTTTPTTTVSTTTEEQPDEVSTEDAADISTTAEDTSTTSGEDDEQEEDEDEDSSDDQDTVTSTSTTSPAFTSSSAAESNQRGASSSTAPVRATTSRFPSSSSSGTKDSEDGGSETGGEEGREDGEASGEDTGNDETADEDGTKQSRSTSTTLSRTAASTKSSSPVTTTTTSTTSTSTATTTLTLTSVTTTTTTTTTAFCHCFANVSWRKEKPGWGPLSPTGSTRLRRAVVTAAATASSGSCKKFCLQDGKMHAIVRHKGSDDYCTCYTADTNNPLYNMASRFQENESVIGSWSLEAPGVHGYSKLVSPKTASKQIQAHSGCPEDSSDCNPLFSRGCGNKKPLFCPNTHEHSPFVATLPLDVRPTDSFFLTQACSGASDANASICGNAWLIFDLEEKFTVARMRFYNYVTQDAVRKILISSSSSMEDWMPAQVFDISNTATSQDSPSAQKHAFSELIFDVPVSSRFLKMEILENYGGKGVGFYRIAFDGFKYFFTDFTKYAGKACGGYELEDMAGTRGSEQRCRAQCAARLDCAAVEVVHSGPSSGSCIFHSNIWIPTRSLEDERDCFVREGQTVFCESGLPLHDVCCSPECGICGGDKCSYRPGGRSKCCAGAIRVLRHLCANTTDVACRIPRPRRSGVPTLRLTFENETGGPNASEDLRPSKTVKVSGFQPSTTLSRAGGTAADLTGVNTGIEIRNYGQWFTASSTYMCWIRPTFVRDQSWYFIFRSSGYTMHNPEDGSWAVEFQCKEDKARLMIWTRQPAGLGAVATEFKAKSRWASRWTHVAVVMRVGGAFPQLYLNGLPEDVEDSSTPWSELEDIVYNENQYLIIGKAAETDQQFDGYIDHFEVYEEVLSPQFMRKHYNTIEAAKDEGEEAVIVSQLCLPPTDTTGYVIENGSTARNSFDVQARCDDANGYGGTAVVTPCSMTSKRFVLSGCLLKEQCPSVDCLVKS</sequence>
<feature type="domain" description="LamG-like jellyroll fold" evidence="5">
    <location>
        <begin position="975"/>
        <end position="1127"/>
    </location>
</feature>
<gene>
    <name evidence="6" type="primary">lepA</name>
    <name evidence="6" type="ORF">SPIL2461_LOCUS10549</name>
</gene>
<keyword evidence="2" id="KW-1015">Disulfide bond</keyword>
<dbReference type="InterPro" id="IPR006558">
    <property type="entry name" value="LamG-like"/>
</dbReference>
<protein>
    <submittedName>
        <fullName evidence="6">LepA protein</fullName>
    </submittedName>
</protein>
<feature type="compositionally biased region" description="Low complexity" evidence="3">
    <location>
        <begin position="415"/>
        <end position="448"/>
    </location>
</feature>